<feature type="region of interest" description="Disordered" evidence="5">
    <location>
        <begin position="29"/>
        <end position="53"/>
    </location>
</feature>
<dbReference type="Proteomes" id="UP000053259">
    <property type="component" value="Unassembled WGS sequence"/>
</dbReference>
<reference evidence="6 7" key="1">
    <citation type="submission" date="2015-01" db="EMBL/GenBank/DDBJ databases">
        <title>The Genome Sequence of Ochroconis gallopava CBS43764.</title>
        <authorList>
            <consortium name="The Broad Institute Genomics Platform"/>
            <person name="Cuomo C."/>
            <person name="de Hoog S."/>
            <person name="Gorbushina A."/>
            <person name="Stielow B."/>
            <person name="Teixiera M."/>
            <person name="Abouelleil A."/>
            <person name="Chapman S.B."/>
            <person name="Priest M."/>
            <person name="Young S.K."/>
            <person name="Wortman J."/>
            <person name="Nusbaum C."/>
            <person name="Birren B."/>
        </authorList>
    </citation>
    <scope>NUCLEOTIDE SEQUENCE [LARGE SCALE GENOMIC DNA]</scope>
    <source>
        <strain evidence="6 7">CBS 43764</strain>
    </source>
</reference>
<name>A0A0D2A7W0_9PEZI</name>
<sequence>MDTEDGQVFIKNLAYFVRTHEKALANALQSHRNAKSSHGSSSSASLSPPTTPYTPSSLASVSMPYLGFASRQIKPAKLALTPHHLYYLLSRFSELGITVGPMDIRLESMTSDHSHANYVSFLNEHQRQKLRSSDRDSIHSVSSIRSVMSSMSSLWRSLGFSSAAKTQARIEKQQQMIKEDLIYLYSAFTKIPCLRLSPDHRAPLIAGYEEFPFDSAVPLFVFKNVTTLEITDLDFRQFCGWDRIADNVRSLTLKRANLDDPADLLINIVLDDMDKRRKRSAKGASASSPVLPWPSPTQAPRLADVAASPNSPPSLRNALAHSPGDNPLGIQGYPPRQRSTSPVQLPEGRHGSRRAHSRGESRGGTPQPRRSSGSSGSSAREGTPRGSSSNLLSSSMGILPLSKWRFLRHLSLADNGLTTLNASGLSPLTNTLQSLDLSANHFVEIPDCLSNLVALRALNLSHCMIDSVRSLGKNPLPAITALNLRGNRLTSLAGIERLLSLERIDLRENQMTDPAEIARLTGIPNMTDVYVKYNPFTRSYADYRITIFNLFRKTPGYVDDIFVDGAQPSSSEKKLLVDRVPEPANVPVIKPSPDEQEEDVSSRNRPEPVIEPFVDPFYERRKSQELLRQQRRKSDFGLSTSQRKKKAPRRRVVELTENDFPNQSQRTSSEIPAPTHNRISTDVSPRPELQPKNSLTDDSTYGGSEAETTPVRKTRPSVDSHRTTTTAESPRPPQLPSVDTNVSPSLLRTGTDSVLLQQPVYHSTESDDYRQRIESLRNDFGNGWLSVLSDEQWDGAGQLGYAPSMQPVRTPSQGIVSGGRTLG</sequence>
<evidence type="ECO:0000256" key="4">
    <source>
        <dbReference type="ARBA" id="ARBA00022737"/>
    </source>
</evidence>
<evidence type="ECO:0008006" key="8">
    <source>
        <dbReference type="Google" id="ProtNLM"/>
    </source>
</evidence>
<dbReference type="Pfam" id="PF13855">
    <property type="entry name" value="LRR_8"/>
    <property type="match status" value="1"/>
</dbReference>
<feature type="region of interest" description="Disordered" evidence="5">
    <location>
        <begin position="799"/>
        <end position="823"/>
    </location>
</feature>
<evidence type="ECO:0000256" key="1">
    <source>
        <dbReference type="ARBA" id="ARBA00004496"/>
    </source>
</evidence>
<dbReference type="SUPFAM" id="SSF52058">
    <property type="entry name" value="L domain-like"/>
    <property type="match status" value="1"/>
</dbReference>
<keyword evidence="3" id="KW-0433">Leucine-rich repeat</keyword>
<dbReference type="GeneID" id="27314071"/>
<feature type="compositionally biased region" description="Polar residues" evidence="5">
    <location>
        <begin position="691"/>
        <end position="702"/>
    </location>
</feature>
<dbReference type="VEuPathDB" id="FungiDB:PV09_06098"/>
<evidence type="ECO:0000256" key="3">
    <source>
        <dbReference type="ARBA" id="ARBA00022614"/>
    </source>
</evidence>
<dbReference type="RefSeq" id="XP_016212530.1">
    <property type="nucleotide sequence ID" value="XM_016359694.1"/>
</dbReference>
<dbReference type="RefSeq" id="XP_016212529.1">
    <property type="nucleotide sequence ID" value="XM_016359693.1"/>
</dbReference>
<dbReference type="Gene3D" id="3.80.10.10">
    <property type="entry name" value="Ribonuclease Inhibitor"/>
    <property type="match status" value="2"/>
</dbReference>
<protein>
    <recommendedName>
        <fullName evidence="8">U2A'/phosphoprotein 32 family A C-terminal domain-containing protein</fullName>
    </recommendedName>
</protein>
<evidence type="ECO:0000313" key="6">
    <source>
        <dbReference type="EMBL" id="KIW02660.1"/>
    </source>
</evidence>
<evidence type="ECO:0000256" key="5">
    <source>
        <dbReference type="SAM" id="MobiDB-lite"/>
    </source>
</evidence>
<dbReference type="AlphaFoldDB" id="A0A0D2A7W0"/>
<dbReference type="EMBL" id="KN847548">
    <property type="protein sequence ID" value="KIW02660.1"/>
    <property type="molecule type" value="Genomic_DNA"/>
</dbReference>
<accession>A0A0D2A7W0</accession>
<feature type="compositionally biased region" description="Low complexity" evidence="5">
    <location>
        <begin position="36"/>
        <end position="53"/>
    </location>
</feature>
<feature type="compositionally biased region" description="Low complexity" evidence="5">
    <location>
        <begin position="363"/>
        <end position="380"/>
    </location>
</feature>
<gene>
    <name evidence="6" type="ORF">PV09_06098</name>
</gene>
<dbReference type="EMBL" id="KN847548">
    <property type="protein sequence ID" value="KIW02661.1"/>
    <property type="molecule type" value="Genomic_DNA"/>
</dbReference>
<dbReference type="PROSITE" id="PS51450">
    <property type="entry name" value="LRR"/>
    <property type="match status" value="2"/>
</dbReference>
<dbReference type="FunFam" id="3.80.10.10:FF:000273">
    <property type="entry name" value="Leucine Rich Repeat domain protein"/>
    <property type="match status" value="1"/>
</dbReference>
<feature type="compositionally biased region" description="Basic and acidic residues" evidence="5">
    <location>
        <begin position="572"/>
        <end position="581"/>
    </location>
</feature>
<dbReference type="OrthoDB" id="676979at2759"/>
<keyword evidence="7" id="KW-1185">Reference proteome</keyword>
<comment type="subcellular location">
    <subcellularLocation>
        <location evidence="1">Cytoplasm</location>
    </subcellularLocation>
</comment>
<dbReference type="STRING" id="253628.A0A0D2A7W0"/>
<proteinExistence type="predicted"/>
<evidence type="ECO:0000256" key="2">
    <source>
        <dbReference type="ARBA" id="ARBA00022490"/>
    </source>
</evidence>
<dbReference type="HOGENOM" id="CLU_009538_0_0_1"/>
<feature type="region of interest" description="Disordered" evidence="5">
    <location>
        <begin position="572"/>
        <end position="739"/>
    </location>
</feature>
<dbReference type="PANTHER" id="PTHR15454">
    <property type="entry name" value="NISCHARIN RELATED"/>
    <property type="match status" value="1"/>
</dbReference>
<dbReference type="InterPro" id="IPR001611">
    <property type="entry name" value="Leu-rich_rpt"/>
</dbReference>
<keyword evidence="4" id="KW-0677">Repeat</keyword>
<keyword evidence="2" id="KW-0963">Cytoplasm</keyword>
<dbReference type="PANTHER" id="PTHR15454:SF69">
    <property type="entry name" value="SERINE_THREONINE-PROTEIN KINASE 11-INTERACTING PROTEIN"/>
    <property type="match status" value="1"/>
</dbReference>
<feature type="region of interest" description="Disordered" evidence="5">
    <location>
        <begin position="279"/>
        <end position="392"/>
    </location>
</feature>
<organism evidence="6 7">
    <name type="scientific">Verruconis gallopava</name>
    <dbReference type="NCBI Taxonomy" id="253628"/>
    <lineage>
        <taxon>Eukaryota</taxon>
        <taxon>Fungi</taxon>
        <taxon>Dikarya</taxon>
        <taxon>Ascomycota</taxon>
        <taxon>Pezizomycotina</taxon>
        <taxon>Dothideomycetes</taxon>
        <taxon>Pleosporomycetidae</taxon>
        <taxon>Venturiales</taxon>
        <taxon>Sympoventuriaceae</taxon>
        <taxon>Verruconis</taxon>
    </lineage>
</organism>
<dbReference type="GO" id="GO:0005737">
    <property type="term" value="C:cytoplasm"/>
    <property type="evidence" value="ECO:0007669"/>
    <property type="project" value="UniProtKB-SubCell"/>
</dbReference>
<feature type="compositionally biased region" description="Polar residues" evidence="5">
    <location>
        <begin position="659"/>
        <end position="670"/>
    </location>
</feature>
<dbReference type="InterPro" id="IPR032675">
    <property type="entry name" value="LRR_dom_sf"/>
</dbReference>
<evidence type="ECO:0000313" key="7">
    <source>
        <dbReference type="Proteomes" id="UP000053259"/>
    </source>
</evidence>